<evidence type="ECO:0000313" key="2">
    <source>
        <dbReference type="Proteomes" id="UP000825935"/>
    </source>
</evidence>
<name>A0A8T2UCJ5_CERRI</name>
<dbReference type="AlphaFoldDB" id="A0A8T2UCJ5"/>
<reference evidence="1" key="1">
    <citation type="submission" date="2021-08" db="EMBL/GenBank/DDBJ databases">
        <title>WGS assembly of Ceratopteris richardii.</title>
        <authorList>
            <person name="Marchant D.B."/>
            <person name="Chen G."/>
            <person name="Jenkins J."/>
            <person name="Shu S."/>
            <person name="Leebens-Mack J."/>
            <person name="Grimwood J."/>
            <person name="Schmutz J."/>
            <person name="Soltis P."/>
            <person name="Soltis D."/>
            <person name="Chen Z.-H."/>
        </authorList>
    </citation>
    <scope>NUCLEOTIDE SEQUENCE</scope>
    <source>
        <strain evidence="1">Whitten #5841</strain>
        <tissue evidence="1">Leaf</tissue>
    </source>
</reference>
<gene>
    <name evidence="1" type="ORF">KP509_07G015900</name>
</gene>
<dbReference type="EMBL" id="CM035412">
    <property type="protein sequence ID" value="KAH7432261.1"/>
    <property type="molecule type" value="Genomic_DNA"/>
</dbReference>
<dbReference type="Proteomes" id="UP000825935">
    <property type="component" value="Chromosome 7"/>
</dbReference>
<dbReference type="EMBL" id="CM035412">
    <property type="protein sequence ID" value="KAH7432260.1"/>
    <property type="molecule type" value="Genomic_DNA"/>
</dbReference>
<comment type="caution">
    <text evidence="1">The sequence shown here is derived from an EMBL/GenBank/DDBJ whole genome shotgun (WGS) entry which is preliminary data.</text>
</comment>
<protein>
    <submittedName>
        <fullName evidence="1">Uncharacterized protein</fullName>
    </submittedName>
</protein>
<evidence type="ECO:0000313" key="1">
    <source>
        <dbReference type="EMBL" id="KAH7432260.1"/>
    </source>
</evidence>
<accession>A0A8T2UCJ5</accession>
<proteinExistence type="predicted"/>
<keyword evidence="2" id="KW-1185">Reference proteome</keyword>
<sequence>MLLYLNHRYVTLKKSFLLGYVKEGKRKSCLSSKRGAPKQRRLSIWRHNPQIVQLKLTSANTFNLCRWDTDIFPAYNMLLPCLPWTEGSSISSLTLAYH</sequence>
<organism evidence="1 2">
    <name type="scientific">Ceratopteris richardii</name>
    <name type="common">Triangle waterfern</name>
    <dbReference type="NCBI Taxonomy" id="49495"/>
    <lineage>
        <taxon>Eukaryota</taxon>
        <taxon>Viridiplantae</taxon>
        <taxon>Streptophyta</taxon>
        <taxon>Embryophyta</taxon>
        <taxon>Tracheophyta</taxon>
        <taxon>Polypodiopsida</taxon>
        <taxon>Polypodiidae</taxon>
        <taxon>Polypodiales</taxon>
        <taxon>Pteridineae</taxon>
        <taxon>Pteridaceae</taxon>
        <taxon>Parkerioideae</taxon>
        <taxon>Ceratopteris</taxon>
    </lineage>
</organism>